<evidence type="ECO:0000256" key="1">
    <source>
        <dbReference type="SAM" id="Phobius"/>
    </source>
</evidence>
<name>A0A0V0H948_SOLCH</name>
<reference evidence="2" key="1">
    <citation type="submission" date="2015-12" db="EMBL/GenBank/DDBJ databases">
        <title>Gene expression during late stages of embryo sac development: a critical building block for successful pollen-pistil interactions.</title>
        <authorList>
            <person name="Liu Y."/>
            <person name="Joly V."/>
            <person name="Sabar M."/>
            <person name="Matton D.P."/>
        </authorList>
    </citation>
    <scope>NUCLEOTIDE SEQUENCE</scope>
</reference>
<feature type="transmembrane region" description="Helical" evidence="1">
    <location>
        <begin position="66"/>
        <end position="89"/>
    </location>
</feature>
<keyword evidence="1" id="KW-0812">Transmembrane</keyword>
<organism evidence="2">
    <name type="scientific">Solanum chacoense</name>
    <name type="common">Chaco potato</name>
    <dbReference type="NCBI Taxonomy" id="4108"/>
    <lineage>
        <taxon>Eukaryota</taxon>
        <taxon>Viridiplantae</taxon>
        <taxon>Streptophyta</taxon>
        <taxon>Embryophyta</taxon>
        <taxon>Tracheophyta</taxon>
        <taxon>Spermatophyta</taxon>
        <taxon>Magnoliopsida</taxon>
        <taxon>eudicotyledons</taxon>
        <taxon>Gunneridae</taxon>
        <taxon>Pentapetalae</taxon>
        <taxon>asterids</taxon>
        <taxon>lamiids</taxon>
        <taxon>Solanales</taxon>
        <taxon>Solanaceae</taxon>
        <taxon>Solanoideae</taxon>
        <taxon>Solaneae</taxon>
        <taxon>Solanum</taxon>
    </lineage>
</organism>
<proteinExistence type="predicted"/>
<dbReference type="AlphaFoldDB" id="A0A0V0H948"/>
<protein>
    <submittedName>
        <fullName evidence="2">Putative ovule protein</fullName>
    </submittedName>
</protein>
<dbReference type="EMBL" id="GEDG01023140">
    <property type="protein sequence ID" value="JAP16962.1"/>
    <property type="molecule type" value="Transcribed_RNA"/>
</dbReference>
<accession>A0A0V0H948</accession>
<keyword evidence="1" id="KW-0472">Membrane</keyword>
<keyword evidence="1" id="KW-1133">Transmembrane helix</keyword>
<sequence>MKDWTKGPLSHERKNCILLFLGLSPFYWNYYYLLVIKTGTRREGMGQRPKTKMGPSIGPGEQKKPYLGPIFLSLSIFTVITCLFVRINLKFEKIQIPGKRPFRLKKIN</sequence>
<feature type="transmembrane region" description="Helical" evidence="1">
    <location>
        <begin position="16"/>
        <end position="33"/>
    </location>
</feature>
<evidence type="ECO:0000313" key="2">
    <source>
        <dbReference type="EMBL" id="JAP16962.1"/>
    </source>
</evidence>